<dbReference type="AlphaFoldDB" id="A0A0L8I1D1"/>
<sequence>MVPIIVDSLYKRTKQKKHINLIKGSKVYTQSSKSILCNTAHILHKIQLEHTSISQNIHQQIHS</sequence>
<accession>A0A0L8I1D1</accession>
<reference evidence="1" key="1">
    <citation type="submission" date="2015-07" db="EMBL/GenBank/DDBJ databases">
        <title>MeaNS - Measles Nucleotide Surveillance Program.</title>
        <authorList>
            <person name="Tran T."/>
            <person name="Druce J."/>
        </authorList>
    </citation>
    <scope>NUCLEOTIDE SEQUENCE</scope>
    <source>
        <strain evidence="1">UCB-OBI-ISO-001</strain>
        <tissue evidence="1">Gonad</tissue>
    </source>
</reference>
<proteinExistence type="predicted"/>
<evidence type="ECO:0000313" key="1">
    <source>
        <dbReference type="EMBL" id="KOF94860.1"/>
    </source>
</evidence>
<organism evidence="1">
    <name type="scientific">Octopus bimaculoides</name>
    <name type="common">California two-spotted octopus</name>
    <dbReference type="NCBI Taxonomy" id="37653"/>
    <lineage>
        <taxon>Eukaryota</taxon>
        <taxon>Metazoa</taxon>
        <taxon>Spiralia</taxon>
        <taxon>Lophotrochozoa</taxon>
        <taxon>Mollusca</taxon>
        <taxon>Cephalopoda</taxon>
        <taxon>Coleoidea</taxon>
        <taxon>Octopodiformes</taxon>
        <taxon>Octopoda</taxon>
        <taxon>Incirrata</taxon>
        <taxon>Octopodidae</taxon>
        <taxon>Octopus</taxon>
    </lineage>
</organism>
<dbReference type="EMBL" id="KQ416860">
    <property type="protein sequence ID" value="KOF94860.1"/>
    <property type="molecule type" value="Genomic_DNA"/>
</dbReference>
<gene>
    <name evidence="1" type="ORF">OCBIM_22000460mg</name>
</gene>
<protein>
    <submittedName>
        <fullName evidence="1">Uncharacterized protein</fullName>
    </submittedName>
</protein>
<name>A0A0L8I1D1_OCTBM</name>